<sequence>MLKRICKILMRIGGWKGKNFVPPQKKCIIVGAPHTSAWDFVWAWIYYTSIGGKISFLIKKEFFFWPVGFFVRKMGGIPIDRSKGANVIRQSVKLFEERGNLHLAITPEGTRKRTKNWKAGFYAIAKQANVPVYLSSFDWGRKYMTPGDLFELSDDYREDIKRMKDYYQKKGIKGKYPDQFTTDY</sequence>
<dbReference type="GO" id="GO:0006654">
    <property type="term" value="P:phosphatidic acid biosynthetic process"/>
    <property type="evidence" value="ECO:0007669"/>
    <property type="project" value="TreeGrafter"/>
</dbReference>
<dbReference type="PANTHER" id="PTHR10434:SF9">
    <property type="entry name" value="PHOSPHOLIPID_GLYCEROL ACYLTRANSFERASE DOMAIN-CONTAINING PROTEIN"/>
    <property type="match status" value="1"/>
</dbReference>
<protein>
    <submittedName>
        <fullName evidence="5">Acyltransferase</fullName>
    </submittedName>
</protein>
<dbReference type="AlphaFoldDB" id="A0A6I6K174"/>
<dbReference type="EMBL" id="CP046401">
    <property type="protein sequence ID" value="QGY47349.1"/>
    <property type="molecule type" value="Genomic_DNA"/>
</dbReference>
<evidence type="ECO:0000259" key="4">
    <source>
        <dbReference type="SMART" id="SM00563"/>
    </source>
</evidence>
<dbReference type="GO" id="GO:0003841">
    <property type="term" value="F:1-acylglycerol-3-phosphate O-acyltransferase activity"/>
    <property type="evidence" value="ECO:0007669"/>
    <property type="project" value="TreeGrafter"/>
</dbReference>
<gene>
    <name evidence="5" type="ORF">GM418_27885</name>
</gene>
<dbReference type="RefSeq" id="WP_158871132.1">
    <property type="nucleotide sequence ID" value="NZ_CP046401.1"/>
</dbReference>
<organism evidence="5 6">
    <name type="scientific">Maribellus comscasis</name>
    <dbReference type="NCBI Taxonomy" id="2681766"/>
    <lineage>
        <taxon>Bacteria</taxon>
        <taxon>Pseudomonadati</taxon>
        <taxon>Bacteroidota</taxon>
        <taxon>Bacteroidia</taxon>
        <taxon>Marinilabiliales</taxon>
        <taxon>Prolixibacteraceae</taxon>
        <taxon>Maribellus</taxon>
    </lineage>
</organism>
<keyword evidence="3 5" id="KW-0012">Acyltransferase</keyword>
<dbReference type="SMART" id="SM00563">
    <property type="entry name" value="PlsC"/>
    <property type="match status" value="1"/>
</dbReference>
<dbReference type="KEGG" id="mcos:GM418_27885"/>
<keyword evidence="6" id="KW-1185">Reference proteome</keyword>
<comment type="pathway">
    <text evidence="1">Lipid metabolism.</text>
</comment>
<reference evidence="5 6" key="1">
    <citation type="submission" date="2019-11" db="EMBL/GenBank/DDBJ databases">
        <authorList>
            <person name="Zheng R.K."/>
            <person name="Sun C.M."/>
        </authorList>
    </citation>
    <scope>NUCLEOTIDE SEQUENCE [LARGE SCALE GENOMIC DNA]</scope>
    <source>
        <strain evidence="5 6">WC007</strain>
    </source>
</reference>
<dbReference type="SUPFAM" id="SSF69593">
    <property type="entry name" value="Glycerol-3-phosphate (1)-acyltransferase"/>
    <property type="match status" value="1"/>
</dbReference>
<name>A0A6I6K174_9BACT</name>
<evidence type="ECO:0000256" key="1">
    <source>
        <dbReference type="ARBA" id="ARBA00005189"/>
    </source>
</evidence>
<keyword evidence="2 5" id="KW-0808">Transferase</keyword>
<dbReference type="Proteomes" id="UP000428260">
    <property type="component" value="Chromosome"/>
</dbReference>
<dbReference type="PANTHER" id="PTHR10434">
    <property type="entry name" value="1-ACYL-SN-GLYCEROL-3-PHOSPHATE ACYLTRANSFERASE"/>
    <property type="match status" value="1"/>
</dbReference>
<proteinExistence type="predicted"/>
<evidence type="ECO:0000256" key="3">
    <source>
        <dbReference type="ARBA" id="ARBA00023315"/>
    </source>
</evidence>
<dbReference type="Pfam" id="PF01553">
    <property type="entry name" value="Acyltransferase"/>
    <property type="match status" value="1"/>
</dbReference>
<evidence type="ECO:0000313" key="6">
    <source>
        <dbReference type="Proteomes" id="UP000428260"/>
    </source>
</evidence>
<dbReference type="InterPro" id="IPR002123">
    <property type="entry name" value="Plipid/glycerol_acylTrfase"/>
</dbReference>
<evidence type="ECO:0000313" key="5">
    <source>
        <dbReference type="EMBL" id="QGY47349.1"/>
    </source>
</evidence>
<accession>A0A6I6K174</accession>
<evidence type="ECO:0000256" key="2">
    <source>
        <dbReference type="ARBA" id="ARBA00022679"/>
    </source>
</evidence>
<feature type="domain" description="Phospholipid/glycerol acyltransferase" evidence="4">
    <location>
        <begin position="28"/>
        <end position="137"/>
    </location>
</feature>